<dbReference type="Proteomes" id="UP000321085">
    <property type="component" value="Unassembled WGS sequence"/>
</dbReference>
<sequence>MGRQTGTALVTQGLPQHKPTTGYEAGLGFVLPKIGAPPTGFVLPKSSFRVTRSRGVPVERIQSLEGGAPPG</sequence>
<evidence type="ECO:0000313" key="2">
    <source>
        <dbReference type="Proteomes" id="UP000321085"/>
    </source>
</evidence>
<organism evidence="1 2">
    <name type="scientific">Microvirga aerophila</name>
    <dbReference type="NCBI Taxonomy" id="670291"/>
    <lineage>
        <taxon>Bacteria</taxon>
        <taxon>Pseudomonadati</taxon>
        <taxon>Pseudomonadota</taxon>
        <taxon>Alphaproteobacteria</taxon>
        <taxon>Hyphomicrobiales</taxon>
        <taxon>Methylobacteriaceae</taxon>
        <taxon>Microvirga</taxon>
    </lineage>
</organism>
<reference evidence="1 2" key="1">
    <citation type="submission" date="2019-07" db="EMBL/GenBank/DDBJ databases">
        <title>Whole genome shotgun sequence of Microvirga aerophila NBRC 106136.</title>
        <authorList>
            <person name="Hosoyama A."/>
            <person name="Uohara A."/>
            <person name="Ohji S."/>
            <person name="Ichikawa N."/>
        </authorList>
    </citation>
    <scope>NUCLEOTIDE SEQUENCE [LARGE SCALE GENOMIC DNA]</scope>
    <source>
        <strain evidence="1 2">NBRC 106136</strain>
    </source>
</reference>
<evidence type="ECO:0000313" key="1">
    <source>
        <dbReference type="EMBL" id="GEO14647.1"/>
    </source>
</evidence>
<gene>
    <name evidence="1" type="ORF">MAE02_23430</name>
</gene>
<dbReference type="EMBL" id="BJYU01000026">
    <property type="protein sequence ID" value="GEO14647.1"/>
    <property type="molecule type" value="Genomic_DNA"/>
</dbReference>
<name>A0A512BS59_9HYPH</name>
<accession>A0A512BS59</accession>
<proteinExistence type="predicted"/>
<comment type="caution">
    <text evidence="1">The sequence shown here is derived from an EMBL/GenBank/DDBJ whole genome shotgun (WGS) entry which is preliminary data.</text>
</comment>
<keyword evidence="2" id="KW-1185">Reference proteome</keyword>
<dbReference type="AlphaFoldDB" id="A0A512BS59"/>
<protein>
    <submittedName>
        <fullName evidence="1">Uncharacterized protein</fullName>
    </submittedName>
</protein>